<keyword evidence="5" id="KW-0812">Transmembrane</keyword>
<comment type="similarity">
    <text evidence="2">Belongs to the porin LamB (TC 1.B.3) family.</text>
</comment>
<dbReference type="PANTHER" id="PTHR38762:SF1">
    <property type="entry name" value="CRYPTIC OUTER MEMBRANE PORIN BGLH-RELATED"/>
    <property type="match status" value="1"/>
</dbReference>
<dbReference type="Proteomes" id="UP000802098">
    <property type="component" value="Unassembled WGS sequence"/>
</dbReference>
<keyword evidence="6" id="KW-0406">Ion transport</keyword>
<comment type="subcellular location">
    <subcellularLocation>
        <location evidence="1">Cell outer membrane</location>
        <topology evidence="1">Multi-pass membrane protein</topology>
    </subcellularLocation>
</comment>
<keyword evidence="12" id="KW-1185">Reference proteome</keyword>
<dbReference type="Pfam" id="PF02264">
    <property type="entry name" value="LamB"/>
    <property type="match status" value="1"/>
</dbReference>
<evidence type="ECO:0000256" key="8">
    <source>
        <dbReference type="ARBA" id="ARBA00023136"/>
    </source>
</evidence>
<evidence type="ECO:0000256" key="1">
    <source>
        <dbReference type="ARBA" id="ARBA00004571"/>
    </source>
</evidence>
<protein>
    <submittedName>
        <fullName evidence="11">Carbohydrate porin</fullName>
    </submittedName>
</protein>
<accession>A0ABX0HYN6</accession>
<dbReference type="CDD" id="cd01346">
    <property type="entry name" value="Maltoporin-like"/>
    <property type="match status" value="1"/>
</dbReference>
<feature type="chain" id="PRO_5045657026" evidence="10">
    <location>
        <begin position="26"/>
        <end position="424"/>
    </location>
</feature>
<dbReference type="SUPFAM" id="SSF56935">
    <property type="entry name" value="Porins"/>
    <property type="match status" value="1"/>
</dbReference>
<dbReference type="InterPro" id="IPR050286">
    <property type="entry name" value="G_neg_Bact_CarbUptk_Porin"/>
</dbReference>
<dbReference type="RefSeq" id="WP_009856694.1">
    <property type="nucleotide sequence ID" value="NZ_JAAOCD010000004.1"/>
</dbReference>
<gene>
    <name evidence="11" type="ORF">G7087_11130</name>
</gene>
<keyword evidence="9" id="KW-0998">Cell outer membrane</keyword>
<comment type="caution">
    <text evidence="11">The sequence shown here is derived from an EMBL/GenBank/DDBJ whole genome shotgun (WGS) entry which is preliminary data.</text>
</comment>
<keyword evidence="7" id="KW-0626">Porin</keyword>
<evidence type="ECO:0000256" key="3">
    <source>
        <dbReference type="ARBA" id="ARBA00022448"/>
    </source>
</evidence>
<proteinExistence type="inferred from homology"/>
<name>A0ABX0HYN6_9BURK</name>
<organism evidence="11 12">
    <name type="scientific">Rubrivivax benzoatilyticus</name>
    <dbReference type="NCBI Taxonomy" id="316997"/>
    <lineage>
        <taxon>Bacteria</taxon>
        <taxon>Pseudomonadati</taxon>
        <taxon>Pseudomonadota</taxon>
        <taxon>Betaproteobacteria</taxon>
        <taxon>Burkholderiales</taxon>
        <taxon>Sphaerotilaceae</taxon>
        <taxon>Rubrivivax</taxon>
    </lineage>
</organism>
<dbReference type="PANTHER" id="PTHR38762">
    <property type="entry name" value="CRYPTIC OUTER MEMBRANE PORIN BGLH-RELATED"/>
    <property type="match status" value="1"/>
</dbReference>
<keyword evidence="8" id="KW-0472">Membrane</keyword>
<sequence length="424" mass="46574">MMSRLHTRLLPLAAAAALCSGSAFALDFNGYLRSGGGSNSEDGGQVCFALPGTPGLTGTKYRLGNECDTYAELGFTQELFESKKDGVKFIYHGMLSYSINNNDNSDSYASLVDDGDIAARQNYIEVKNLPMMNGAAVWVGKRYYQRQDIHINDFYYWDTSGTGFGVEGYKIGDSGLNLSYALFRNTMGQDTAATRHDFRVGGIGLGAYGDLTLGLQYNTADTSVDANDNNGWGFTVQHFKGGVLGGFNKAALQYSKGTVAQFDYGYPATDEVANSDGAKKWRFVEILNWQTTPKFGGMATFIYQKSDTPKNDWIGFNGTWMSAGVRPVYAINDYFRIVAELGHDRIKPNDDASYQKTINLTKFTIAPTLAVGPSFWARPELRLFYTYAKWNEAARDIYAGAIAGGKFGTATHGSTIGFQVEAWW</sequence>
<dbReference type="Gene3D" id="2.40.170.10">
    <property type="entry name" value="Porin, LamB type"/>
    <property type="match status" value="1"/>
</dbReference>
<dbReference type="EMBL" id="JAAOCD010000004">
    <property type="protein sequence ID" value="NHK98929.1"/>
    <property type="molecule type" value="Genomic_DNA"/>
</dbReference>
<evidence type="ECO:0000256" key="2">
    <source>
        <dbReference type="ARBA" id="ARBA00007055"/>
    </source>
</evidence>
<feature type="signal peptide" evidence="10">
    <location>
        <begin position="1"/>
        <end position="25"/>
    </location>
</feature>
<dbReference type="InterPro" id="IPR036998">
    <property type="entry name" value="Porin_LamB_sf"/>
</dbReference>
<evidence type="ECO:0000313" key="12">
    <source>
        <dbReference type="Proteomes" id="UP000802098"/>
    </source>
</evidence>
<evidence type="ECO:0000256" key="7">
    <source>
        <dbReference type="ARBA" id="ARBA00023114"/>
    </source>
</evidence>
<evidence type="ECO:0000256" key="4">
    <source>
        <dbReference type="ARBA" id="ARBA00022452"/>
    </source>
</evidence>
<evidence type="ECO:0000256" key="6">
    <source>
        <dbReference type="ARBA" id="ARBA00023065"/>
    </source>
</evidence>
<evidence type="ECO:0000256" key="5">
    <source>
        <dbReference type="ARBA" id="ARBA00022692"/>
    </source>
</evidence>
<evidence type="ECO:0000256" key="10">
    <source>
        <dbReference type="SAM" id="SignalP"/>
    </source>
</evidence>
<evidence type="ECO:0000256" key="9">
    <source>
        <dbReference type="ARBA" id="ARBA00023237"/>
    </source>
</evidence>
<keyword evidence="3" id="KW-0813">Transport</keyword>
<reference evidence="11 12" key="1">
    <citation type="submission" date="2020-03" db="EMBL/GenBank/DDBJ databases">
        <title>Rubrivivax benzoatilyticus JA2 (sequenced after 10 years sub-culturing).</title>
        <authorList>
            <person name="Gupta D."/>
            <person name="Chintalapati S."/>
            <person name="Chintalapati V.R."/>
        </authorList>
    </citation>
    <scope>NUCLEOTIDE SEQUENCE [LARGE SCALE GENOMIC DNA]</scope>
    <source>
        <strain evidence="11 12">JA2-Mal</strain>
    </source>
</reference>
<dbReference type="InterPro" id="IPR003192">
    <property type="entry name" value="Porin_LamB"/>
</dbReference>
<keyword evidence="4" id="KW-1134">Transmembrane beta strand</keyword>
<keyword evidence="10" id="KW-0732">Signal</keyword>
<evidence type="ECO:0000313" key="11">
    <source>
        <dbReference type="EMBL" id="NHK98929.1"/>
    </source>
</evidence>